<dbReference type="GO" id="GO:0055085">
    <property type="term" value="P:transmembrane transport"/>
    <property type="evidence" value="ECO:0007669"/>
    <property type="project" value="InterPro"/>
</dbReference>
<dbReference type="GO" id="GO:0005886">
    <property type="term" value="C:plasma membrane"/>
    <property type="evidence" value="ECO:0007669"/>
    <property type="project" value="UniProtKB-SubCell"/>
</dbReference>
<comment type="subcellular location">
    <subcellularLocation>
        <location evidence="1 7">Cell membrane</location>
        <topology evidence="1 7">Multi-pass membrane protein</topology>
    </subcellularLocation>
</comment>
<evidence type="ECO:0000256" key="2">
    <source>
        <dbReference type="ARBA" id="ARBA00022448"/>
    </source>
</evidence>
<dbReference type="InterPro" id="IPR035906">
    <property type="entry name" value="MetI-like_sf"/>
</dbReference>
<evidence type="ECO:0000256" key="1">
    <source>
        <dbReference type="ARBA" id="ARBA00004651"/>
    </source>
</evidence>
<dbReference type="EMBL" id="JADBEM010000001">
    <property type="protein sequence ID" value="MBE1610638.1"/>
    <property type="molecule type" value="Genomic_DNA"/>
</dbReference>
<dbReference type="RefSeq" id="WP_192753981.1">
    <property type="nucleotide sequence ID" value="NZ_BAABJL010000095.1"/>
</dbReference>
<feature type="transmembrane region" description="Helical" evidence="7">
    <location>
        <begin position="103"/>
        <end position="127"/>
    </location>
</feature>
<dbReference type="PANTHER" id="PTHR43227:SF11">
    <property type="entry name" value="BLL4140 PROTEIN"/>
    <property type="match status" value="1"/>
</dbReference>
<evidence type="ECO:0000256" key="6">
    <source>
        <dbReference type="ARBA" id="ARBA00023136"/>
    </source>
</evidence>
<evidence type="ECO:0000256" key="4">
    <source>
        <dbReference type="ARBA" id="ARBA00022692"/>
    </source>
</evidence>
<keyword evidence="10" id="KW-0762">Sugar transport</keyword>
<keyword evidence="11" id="KW-1185">Reference proteome</keyword>
<comment type="similarity">
    <text evidence="7">Belongs to the binding-protein-dependent transport system permease family.</text>
</comment>
<keyword evidence="2 7" id="KW-0813">Transport</keyword>
<reference evidence="10" key="1">
    <citation type="submission" date="2020-10" db="EMBL/GenBank/DDBJ databases">
        <title>Sequencing the genomes of 1000 actinobacteria strains.</title>
        <authorList>
            <person name="Klenk H.-P."/>
        </authorList>
    </citation>
    <scope>NUCLEOTIDE SEQUENCE</scope>
    <source>
        <strain evidence="10">DSM 45354</strain>
    </source>
</reference>
<evidence type="ECO:0000256" key="3">
    <source>
        <dbReference type="ARBA" id="ARBA00022475"/>
    </source>
</evidence>
<sequence>MDTLARGEAAETISSEQAPRRRRRSRWSDARRQIRHGWQLYLMLLLPVAYVLVFQYWPMFGVQIAFRNYNVVQGITGSPWVGLQNFERFIDSYMFWPVIRNTIVLQGYELVATFPLPIVLALALNYVRLRWFKRSVQMITYAPHFISTVVIVGMLFVLLDPRTGLLNNLLGLVGIDAIDFMGNPDYFRHLYVWSGVWQSLGFNAIIYLAALAGIDPELHEAAIVDGATKIKRIWHIDLPGIAPIAVILLILNIGSILSIGFEKALLMQNPLNLATSEVIDTYVYKVGLASDVPQFSYAAAIGLFRSVVGLLLLVLANQLARRFAKSSLW</sequence>
<keyword evidence="6 7" id="KW-0472">Membrane</keyword>
<evidence type="ECO:0000313" key="10">
    <source>
        <dbReference type="EMBL" id="MBE1610638.1"/>
    </source>
</evidence>
<dbReference type="SUPFAM" id="SSF161098">
    <property type="entry name" value="MetI-like"/>
    <property type="match status" value="1"/>
</dbReference>
<keyword evidence="5 7" id="KW-1133">Transmembrane helix</keyword>
<feature type="transmembrane region" description="Helical" evidence="7">
    <location>
        <begin position="40"/>
        <end position="57"/>
    </location>
</feature>
<dbReference type="PANTHER" id="PTHR43227">
    <property type="entry name" value="BLL4140 PROTEIN"/>
    <property type="match status" value="1"/>
</dbReference>
<gene>
    <name evidence="10" type="ORF">HEB94_007486</name>
</gene>
<feature type="transmembrane region" description="Helical" evidence="7">
    <location>
        <begin position="139"/>
        <end position="159"/>
    </location>
</feature>
<dbReference type="Pfam" id="PF00528">
    <property type="entry name" value="BPD_transp_1"/>
    <property type="match status" value="1"/>
</dbReference>
<keyword evidence="4 7" id="KW-0812">Transmembrane</keyword>
<dbReference type="InterPro" id="IPR000515">
    <property type="entry name" value="MetI-like"/>
</dbReference>
<comment type="caution">
    <text evidence="10">The sequence shown here is derived from an EMBL/GenBank/DDBJ whole genome shotgun (WGS) entry which is preliminary data.</text>
</comment>
<feature type="transmembrane region" description="Helical" evidence="7">
    <location>
        <begin position="295"/>
        <end position="316"/>
    </location>
</feature>
<dbReference type="InterPro" id="IPR050809">
    <property type="entry name" value="UgpAE/MalFG_permease"/>
</dbReference>
<feature type="transmembrane region" description="Helical" evidence="7">
    <location>
        <begin position="190"/>
        <end position="210"/>
    </location>
</feature>
<feature type="region of interest" description="Disordered" evidence="8">
    <location>
        <begin position="1"/>
        <end position="24"/>
    </location>
</feature>
<evidence type="ECO:0000256" key="8">
    <source>
        <dbReference type="SAM" id="MobiDB-lite"/>
    </source>
</evidence>
<proteinExistence type="inferred from homology"/>
<dbReference type="Gene3D" id="1.10.3720.10">
    <property type="entry name" value="MetI-like"/>
    <property type="match status" value="1"/>
</dbReference>
<name>A0A927RP16_9ACTN</name>
<evidence type="ECO:0000259" key="9">
    <source>
        <dbReference type="PROSITE" id="PS50928"/>
    </source>
</evidence>
<evidence type="ECO:0000256" key="7">
    <source>
        <dbReference type="RuleBase" id="RU363032"/>
    </source>
</evidence>
<dbReference type="Proteomes" id="UP000638648">
    <property type="component" value="Unassembled WGS sequence"/>
</dbReference>
<protein>
    <submittedName>
        <fullName evidence="10">Multiple sugar transport system permease protein/putative aldouronate transport system permease protein</fullName>
    </submittedName>
</protein>
<feature type="transmembrane region" description="Helical" evidence="7">
    <location>
        <begin position="238"/>
        <end position="261"/>
    </location>
</feature>
<dbReference type="CDD" id="cd06261">
    <property type="entry name" value="TM_PBP2"/>
    <property type="match status" value="1"/>
</dbReference>
<dbReference type="AlphaFoldDB" id="A0A927RP16"/>
<evidence type="ECO:0000256" key="5">
    <source>
        <dbReference type="ARBA" id="ARBA00022989"/>
    </source>
</evidence>
<keyword evidence="3" id="KW-1003">Cell membrane</keyword>
<evidence type="ECO:0000313" key="11">
    <source>
        <dbReference type="Proteomes" id="UP000638648"/>
    </source>
</evidence>
<organism evidence="10 11">
    <name type="scientific">Actinopolymorpha pittospori</name>
    <dbReference type="NCBI Taxonomy" id="648752"/>
    <lineage>
        <taxon>Bacteria</taxon>
        <taxon>Bacillati</taxon>
        <taxon>Actinomycetota</taxon>
        <taxon>Actinomycetes</taxon>
        <taxon>Propionibacteriales</taxon>
        <taxon>Actinopolymorphaceae</taxon>
        <taxon>Actinopolymorpha</taxon>
    </lineage>
</organism>
<dbReference type="PROSITE" id="PS50928">
    <property type="entry name" value="ABC_TM1"/>
    <property type="match status" value="1"/>
</dbReference>
<feature type="domain" description="ABC transmembrane type-1" evidence="9">
    <location>
        <begin position="99"/>
        <end position="316"/>
    </location>
</feature>
<accession>A0A927RP16</accession>